<evidence type="ECO:0000256" key="2">
    <source>
        <dbReference type="ARBA" id="ARBA00007769"/>
    </source>
</evidence>
<protein>
    <recommendedName>
        <fullName evidence="5 20">Isocitrate dehydrogenase [NADP]</fullName>
        <ecNumber evidence="4 20">1.1.1.42</ecNumber>
    </recommendedName>
</protein>
<dbReference type="InterPro" id="IPR024084">
    <property type="entry name" value="IsoPropMal-DH-like_dom"/>
</dbReference>
<comment type="caution">
    <text evidence="22">The sequence shown here is derived from an EMBL/GenBank/DDBJ whole genome shotgun (WGS) entry which is preliminary data.</text>
</comment>
<evidence type="ECO:0000256" key="11">
    <source>
        <dbReference type="ARBA" id="ARBA00023002"/>
    </source>
</evidence>
<evidence type="ECO:0000256" key="13">
    <source>
        <dbReference type="ARBA" id="ARBA00023554"/>
    </source>
</evidence>
<proteinExistence type="inferred from homology"/>
<accession>A0A7U9P713</accession>
<keyword evidence="6 20" id="KW-0329">Glyoxylate bypass</keyword>
<evidence type="ECO:0000256" key="17">
    <source>
        <dbReference type="PIRSR" id="PIRSR604439-3"/>
    </source>
</evidence>
<feature type="binding site" evidence="16">
    <location>
        <position position="100"/>
    </location>
    <ligand>
        <name>NADP(+)</name>
        <dbReference type="ChEBI" id="CHEBI:58349"/>
    </ligand>
</feature>
<keyword evidence="12 17" id="KW-0464">Manganese</keyword>
<evidence type="ECO:0000256" key="14">
    <source>
        <dbReference type="ARBA" id="ARBA00046127"/>
    </source>
</evidence>
<comment type="cofactor">
    <cofactor evidence="1">
        <name>Mn(2+)</name>
        <dbReference type="ChEBI" id="CHEBI:29035"/>
    </cofactor>
</comment>
<dbReference type="GO" id="GO:0051287">
    <property type="term" value="F:NAD binding"/>
    <property type="evidence" value="ECO:0007669"/>
    <property type="project" value="InterPro"/>
</dbReference>
<dbReference type="EMBL" id="AYSF01000030">
    <property type="protein sequence ID" value="ESU73257.1"/>
    <property type="molecule type" value="Genomic_DNA"/>
</dbReference>
<dbReference type="SUPFAM" id="SSF53659">
    <property type="entry name" value="Isocitrate/Isopropylmalate dehydrogenase-like"/>
    <property type="match status" value="1"/>
</dbReference>
<feature type="binding site" evidence="16">
    <location>
        <position position="406"/>
    </location>
    <ligand>
        <name>NADP(+)</name>
        <dbReference type="ChEBI" id="CHEBI:58349"/>
    </ligand>
</feature>
<feature type="site" description="Critical for catalysis" evidence="18">
    <location>
        <position position="156"/>
    </location>
</feature>
<evidence type="ECO:0000256" key="6">
    <source>
        <dbReference type="ARBA" id="ARBA00022435"/>
    </source>
</evidence>
<dbReference type="GO" id="GO:0006097">
    <property type="term" value="P:glyoxylate cycle"/>
    <property type="evidence" value="ECO:0007669"/>
    <property type="project" value="UniProtKB-KW"/>
</dbReference>
<keyword evidence="7 20" id="KW-0816">Tricarboxylic acid cycle</keyword>
<feature type="binding site" evidence="15">
    <location>
        <position position="149"/>
    </location>
    <ligand>
        <name>D-threo-isocitrate</name>
        <dbReference type="ChEBI" id="CHEBI:15562"/>
    </ligand>
</feature>
<evidence type="ECO:0000256" key="5">
    <source>
        <dbReference type="ARBA" id="ARBA00019562"/>
    </source>
</evidence>
<keyword evidence="9 17" id="KW-0460">Magnesium</keyword>
<comment type="subunit">
    <text evidence="3">Homodimer.</text>
</comment>
<feature type="modified residue" description="N6-acetyllysine" evidence="19">
    <location>
        <position position="138"/>
    </location>
</feature>
<dbReference type="PROSITE" id="PS00470">
    <property type="entry name" value="IDH_IMDH"/>
    <property type="match status" value="1"/>
</dbReference>
<feature type="domain" description="Isopropylmalate dehydrogenase-like" evidence="21">
    <location>
        <begin position="26"/>
        <end position="423"/>
    </location>
</feature>
<reference evidence="22 23" key="1">
    <citation type="journal article" date="2014" name="Genome Announc.">
        <title>Draft Genome Sequence of Geobacillus thermopakistaniensis Strain MAS1.</title>
        <authorList>
            <person name="Siddiqui M.A."/>
            <person name="Rashid N."/>
            <person name="Ayyampalayam S."/>
            <person name="Whitman W.B."/>
        </authorList>
    </citation>
    <scope>NUCLEOTIDE SEQUENCE [LARGE SCALE GENOMIC DNA]</scope>
    <source>
        <strain evidence="22 23">MAS1</strain>
    </source>
</reference>
<evidence type="ECO:0000256" key="18">
    <source>
        <dbReference type="PIRSR" id="PIRSR604439-4"/>
    </source>
</evidence>
<evidence type="ECO:0000256" key="16">
    <source>
        <dbReference type="PIRSR" id="PIRSR604439-2"/>
    </source>
</evidence>
<keyword evidence="10 16" id="KW-0521">NADP</keyword>
<comment type="function">
    <text evidence="14">Catalyzes the oxidative decarboxylation of isocitrate to 2-oxoglutarate and carbon dioxide with the concomitant reduction of NADP(+).</text>
</comment>
<evidence type="ECO:0000256" key="19">
    <source>
        <dbReference type="PIRSR" id="PIRSR604439-5"/>
    </source>
</evidence>
<dbReference type="SMART" id="SM01329">
    <property type="entry name" value="Iso_dh"/>
    <property type="match status" value="1"/>
</dbReference>
<evidence type="ECO:0000259" key="21">
    <source>
        <dbReference type="SMART" id="SM01329"/>
    </source>
</evidence>
<keyword evidence="23" id="KW-1185">Reference proteome</keyword>
<dbReference type="AlphaFoldDB" id="A0A7U9P713"/>
<name>A0A7U9P713_GEOTM</name>
<dbReference type="NCBIfam" id="NF005425">
    <property type="entry name" value="PRK07006.1"/>
    <property type="match status" value="1"/>
</dbReference>
<feature type="binding site" evidence="17">
    <location>
        <position position="316"/>
    </location>
    <ligand>
        <name>Mg(2+)</name>
        <dbReference type="ChEBI" id="CHEBI:18420"/>
    </ligand>
</feature>
<dbReference type="NCBIfam" id="TIGR00183">
    <property type="entry name" value="prok_nadp_idh"/>
    <property type="match status" value="1"/>
</dbReference>
<comment type="cofactor">
    <cofactor evidence="17">
        <name>Mg(2+)</name>
        <dbReference type="ChEBI" id="CHEBI:18420"/>
    </cofactor>
    <cofactor evidence="17">
        <name>Mn(2+)</name>
        <dbReference type="ChEBI" id="CHEBI:29035"/>
    </cofactor>
    <text evidence="17">Binds 1 Mg(2+) or Mn(2+) ion per subunit.</text>
</comment>
<feature type="binding site" evidence="15">
    <location>
        <position position="115"/>
    </location>
    <ligand>
        <name>D-threo-isocitrate</name>
        <dbReference type="ChEBI" id="CHEBI:15562"/>
    </ligand>
</feature>
<dbReference type="InterPro" id="IPR004439">
    <property type="entry name" value="Isocitrate_DH_NADP_dimer_prok"/>
</dbReference>
<evidence type="ECO:0000256" key="9">
    <source>
        <dbReference type="ARBA" id="ARBA00022842"/>
    </source>
</evidence>
<keyword evidence="11 22" id="KW-0560">Oxidoreductase</keyword>
<dbReference type="Gene3D" id="3.40.718.10">
    <property type="entry name" value="Isopropylmalate Dehydrogenase"/>
    <property type="match status" value="1"/>
</dbReference>
<feature type="modified residue" description="Phosphoserine" evidence="19">
    <location>
        <position position="109"/>
    </location>
</feature>
<feature type="binding site" evidence="16">
    <location>
        <position position="363"/>
    </location>
    <ligand>
        <name>NADP(+)</name>
        <dbReference type="ChEBI" id="CHEBI:58349"/>
    </ligand>
</feature>
<feature type="modified residue" description="N6-succinyllysine" evidence="19">
    <location>
        <position position="238"/>
    </location>
</feature>
<sequence length="428" mass="47051">MGVLLVTQGEKITVQNGVLNVPNNPIIPFIEGDGTGPDIWAAASRVLEAAVEKAYKGEKKIVWKEVLAGEKAYKLTGSWLPDETLETIREYIIAIKGPLTTPVGGGIRSLNVALRQELDLFVCLRPVRYFPGVPSPVKRPEDTDMVIFRENTEDIYAGIEYAKGTPEVKKVIDFLQNEMGVRKIRFPETSGIGIKPISEQGTKRLVRAAINYAIEHGRKSVTLVHKGNIMKFTEGAFKNWGYELAEEEFADKVFTWAQYDRIVETEGKEAANKALADAEASGKIIIKDVIADIFLQQILTRPREFDVIATMNLNGDYISDALAAQVGGIGIAPGANINYETGHAIFEATHGTAPKYAGLDKVNPSSVILSGVMMFEHLGWNEAAKLIIKAMEKTIAAKIVTYDFARLMEGATEVKCSEFADALIRNMD</sequence>
<evidence type="ECO:0000256" key="4">
    <source>
        <dbReference type="ARBA" id="ARBA00013013"/>
    </source>
</evidence>
<dbReference type="GO" id="GO:0000287">
    <property type="term" value="F:magnesium ion binding"/>
    <property type="evidence" value="ECO:0007669"/>
    <property type="project" value="InterPro"/>
</dbReference>
<feature type="binding site" evidence="16">
    <location>
        <begin position="350"/>
        <end position="356"/>
    </location>
    <ligand>
        <name>NADP(+)</name>
        <dbReference type="ChEBI" id="CHEBI:58349"/>
    </ligand>
</feature>
<evidence type="ECO:0000313" key="22">
    <source>
        <dbReference type="EMBL" id="ESU73257.1"/>
    </source>
</evidence>
<feature type="binding site" evidence="16">
    <location>
        <position position="402"/>
    </location>
    <ligand>
        <name>NADP(+)</name>
        <dbReference type="ChEBI" id="CHEBI:58349"/>
    </ligand>
</feature>
<feature type="site" description="Critical for catalysis" evidence="18">
    <location>
        <position position="226"/>
    </location>
</feature>
<feature type="modified residue" description="N6-succinyllysine" evidence="19">
    <location>
        <position position="96"/>
    </location>
</feature>
<gene>
    <name evidence="22" type="ORF">T260_03205</name>
</gene>
<keyword evidence="8 20" id="KW-0479">Metal-binding</keyword>
<evidence type="ECO:0000256" key="7">
    <source>
        <dbReference type="ARBA" id="ARBA00022532"/>
    </source>
</evidence>
<organism evidence="22 23">
    <name type="scientific">Geobacillus thermopakistaniensis (strain MAS1)</name>
    <dbReference type="NCBI Taxonomy" id="1408282"/>
    <lineage>
        <taxon>Bacteria</taxon>
        <taxon>Bacillati</taxon>
        <taxon>Bacillota</taxon>
        <taxon>Bacilli</taxon>
        <taxon>Bacillales</taxon>
        <taxon>Anoxybacillaceae</taxon>
        <taxon>Geobacillus</taxon>
    </lineage>
</organism>
<comment type="similarity">
    <text evidence="2">Belongs to the isocitrate and isopropylmalate dehydrogenases family.</text>
</comment>
<dbReference type="Proteomes" id="UP000018339">
    <property type="component" value="Unassembled WGS sequence"/>
</dbReference>
<evidence type="ECO:0000313" key="23">
    <source>
        <dbReference type="Proteomes" id="UP000018339"/>
    </source>
</evidence>
<feature type="binding site" evidence="15">
    <location>
        <position position="109"/>
    </location>
    <ligand>
        <name>D-threo-isocitrate</name>
        <dbReference type="ChEBI" id="CHEBI:15562"/>
    </ligand>
</feature>
<evidence type="ECO:0000256" key="15">
    <source>
        <dbReference type="PIRSR" id="PIRSR604439-1"/>
    </source>
</evidence>
<evidence type="ECO:0000256" key="20">
    <source>
        <dbReference type="RuleBase" id="RU004446"/>
    </source>
</evidence>
<evidence type="ECO:0000256" key="3">
    <source>
        <dbReference type="ARBA" id="ARBA00011738"/>
    </source>
</evidence>
<dbReference type="EC" id="1.1.1.42" evidence="4 20"/>
<evidence type="ECO:0000256" key="12">
    <source>
        <dbReference type="ARBA" id="ARBA00023211"/>
    </source>
</evidence>
<dbReference type="GO" id="GO:0006099">
    <property type="term" value="P:tricarboxylic acid cycle"/>
    <property type="evidence" value="ECO:0007669"/>
    <property type="project" value="UniProtKB-UniRule"/>
</dbReference>
<dbReference type="InterPro" id="IPR019818">
    <property type="entry name" value="IsoCit/isopropylmalate_DH_CS"/>
</dbReference>
<dbReference type="PANTHER" id="PTHR43504:SF1">
    <property type="entry name" value="ISOCITRATE DEHYDROGENASE [NADP]"/>
    <property type="match status" value="1"/>
</dbReference>
<dbReference type="PANTHER" id="PTHR43504">
    <property type="entry name" value="ISOCITRATE DEHYDROGENASE [NADP]"/>
    <property type="match status" value="1"/>
</dbReference>
<dbReference type="Pfam" id="PF00180">
    <property type="entry name" value="Iso_dh"/>
    <property type="match status" value="1"/>
</dbReference>
<comment type="catalytic activity">
    <reaction evidence="13">
        <text>D-threo-isocitrate + NADP(+) = 2-oxoglutarate + CO2 + NADPH</text>
        <dbReference type="Rhea" id="RHEA:19629"/>
        <dbReference type="ChEBI" id="CHEBI:15562"/>
        <dbReference type="ChEBI" id="CHEBI:16526"/>
        <dbReference type="ChEBI" id="CHEBI:16810"/>
        <dbReference type="ChEBI" id="CHEBI:57783"/>
        <dbReference type="ChEBI" id="CHEBI:58349"/>
        <dbReference type="EC" id="1.1.1.42"/>
    </reaction>
</comment>
<evidence type="ECO:0000256" key="1">
    <source>
        <dbReference type="ARBA" id="ARBA00001936"/>
    </source>
</evidence>
<evidence type="ECO:0000256" key="8">
    <source>
        <dbReference type="ARBA" id="ARBA00022723"/>
    </source>
</evidence>
<feature type="binding site" evidence="15">
    <location>
        <position position="125"/>
    </location>
    <ligand>
        <name>D-threo-isocitrate</name>
        <dbReference type="ChEBI" id="CHEBI:15562"/>
    </ligand>
</feature>
<evidence type="ECO:0000256" key="10">
    <source>
        <dbReference type="ARBA" id="ARBA00022857"/>
    </source>
</evidence>
<feature type="binding site" evidence="15">
    <location>
        <position position="111"/>
    </location>
    <ligand>
        <name>D-threo-isocitrate</name>
        <dbReference type="ChEBI" id="CHEBI:15562"/>
    </ligand>
</feature>
<dbReference type="GO" id="GO:0004450">
    <property type="term" value="F:isocitrate dehydrogenase (NADP+) activity"/>
    <property type="evidence" value="ECO:0007669"/>
    <property type="project" value="UniProtKB-UniRule"/>
</dbReference>